<comment type="subunit">
    <text evidence="3">Part of the 50S ribosomal subunit.</text>
</comment>
<dbReference type="InterPro" id="IPR042105">
    <property type="entry name" value="Ribosomal_bL31_sf"/>
</dbReference>
<dbReference type="Gene3D" id="4.10.830.30">
    <property type="entry name" value="Ribosomal protein L31"/>
    <property type="match status" value="1"/>
</dbReference>
<dbReference type="GO" id="GO:1990904">
    <property type="term" value="C:ribonucleoprotein complex"/>
    <property type="evidence" value="ECO:0007669"/>
    <property type="project" value="UniProtKB-KW"/>
</dbReference>
<dbReference type="PANTHER" id="PTHR33280">
    <property type="entry name" value="50S RIBOSOMAL PROTEIN L31, CHLOROPLASTIC"/>
    <property type="match status" value="1"/>
</dbReference>
<evidence type="ECO:0000256" key="2">
    <source>
        <dbReference type="ARBA" id="ARBA00023274"/>
    </source>
</evidence>
<keyword evidence="4" id="KW-0812">Transmembrane</keyword>
<sequence>MVTIYGSQRDHGRKEILQNEKDIHPEYRPVVFMDTTTGYKFLSGSTKRSSETVEFEGETYPLIRVEISSDSHPFYTGRQKFTQADGRVDRFNKNTVSNNQPHHLYTVKRKQLRFGVVFFVSFIFSSFNFFIAYNSPNSYFYFYFRNKSSIKQKNLLTKLDA</sequence>
<evidence type="ECO:0000313" key="6">
    <source>
        <dbReference type="Proteomes" id="UP000003399"/>
    </source>
</evidence>
<dbReference type="AlphaFoldDB" id="F9PEB9"/>
<dbReference type="PRINTS" id="PR01249">
    <property type="entry name" value="RIBOSOMALL31"/>
</dbReference>
<dbReference type="EMBL" id="AFUQ01000010">
    <property type="protein sequence ID" value="EGV12824.1"/>
    <property type="molecule type" value="Genomic_DNA"/>
</dbReference>
<evidence type="ECO:0000256" key="4">
    <source>
        <dbReference type="SAM" id="Phobius"/>
    </source>
</evidence>
<keyword evidence="1 3" id="KW-0689">Ribosomal protein</keyword>
<comment type="similarity">
    <text evidence="3">Belongs to the bacterial ribosomal protein bL31 family. Type B subfamily.</text>
</comment>
<gene>
    <name evidence="5" type="primary">rpmE</name>
    <name evidence="3" type="synonym">rpmE2</name>
    <name evidence="5" type="ORF">HMPREF1124_1458</name>
</gene>
<dbReference type="InterPro" id="IPR034704">
    <property type="entry name" value="Ribosomal_bL28/bL31-like_sf"/>
</dbReference>
<organism evidence="5 6">
    <name type="scientific">Streptococcus infantis X</name>
    <dbReference type="NCBI Taxonomy" id="997830"/>
    <lineage>
        <taxon>Bacteria</taxon>
        <taxon>Bacillati</taxon>
        <taxon>Bacillota</taxon>
        <taxon>Bacilli</taxon>
        <taxon>Lactobacillales</taxon>
        <taxon>Streptococcaceae</taxon>
        <taxon>Streptococcus</taxon>
    </lineage>
</organism>
<feature type="transmembrane region" description="Helical" evidence="4">
    <location>
        <begin position="112"/>
        <end position="133"/>
    </location>
</feature>
<reference evidence="5 6" key="1">
    <citation type="submission" date="2011-07" db="EMBL/GenBank/DDBJ databases">
        <authorList>
            <person name="Harkins D.M."/>
            <person name="Madupu R."/>
            <person name="Durkin A.S."/>
            <person name="Torralba M."/>
            <person name="Methe B."/>
            <person name="Sutton G.G."/>
            <person name="Nelson K.E."/>
        </authorList>
    </citation>
    <scope>NUCLEOTIDE SEQUENCE [LARGE SCALE GENOMIC DNA]</scope>
    <source>
        <strain evidence="5 6">X</strain>
    </source>
</reference>
<dbReference type="Pfam" id="PF01197">
    <property type="entry name" value="Ribosomal_L31"/>
    <property type="match status" value="1"/>
</dbReference>
<dbReference type="NCBIfam" id="NF002462">
    <property type="entry name" value="PRK01678.1"/>
    <property type="match status" value="1"/>
</dbReference>
<dbReference type="PROSITE" id="PS01143">
    <property type="entry name" value="RIBOSOMAL_L31"/>
    <property type="match status" value="1"/>
</dbReference>
<dbReference type="InterPro" id="IPR002150">
    <property type="entry name" value="Ribosomal_bL31"/>
</dbReference>
<dbReference type="PATRIC" id="fig|997830.4.peg.1150"/>
<keyword evidence="4" id="KW-0472">Membrane</keyword>
<comment type="caution">
    <text evidence="5">The sequence shown here is derived from an EMBL/GenBank/DDBJ whole genome shotgun (WGS) entry which is preliminary data.</text>
</comment>
<dbReference type="SUPFAM" id="SSF143800">
    <property type="entry name" value="L28p-like"/>
    <property type="match status" value="1"/>
</dbReference>
<dbReference type="GO" id="GO:0003735">
    <property type="term" value="F:structural constituent of ribosome"/>
    <property type="evidence" value="ECO:0007669"/>
    <property type="project" value="InterPro"/>
</dbReference>
<name>F9PEB9_9STRE</name>
<keyword evidence="4" id="KW-1133">Transmembrane helix</keyword>
<dbReference type="GO" id="GO:0005840">
    <property type="term" value="C:ribosome"/>
    <property type="evidence" value="ECO:0007669"/>
    <property type="project" value="UniProtKB-KW"/>
</dbReference>
<accession>F9PEB9</accession>
<dbReference type="HAMAP" id="MF_00502">
    <property type="entry name" value="Ribosomal_bL31_2"/>
    <property type="match status" value="1"/>
</dbReference>
<dbReference type="Proteomes" id="UP000003399">
    <property type="component" value="Unassembled WGS sequence"/>
</dbReference>
<proteinExistence type="inferred from homology"/>
<evidence type="ECO:0000256" key="1">
    <source>
        <dbReference type="ARBA" id="ARBA00022980"/>
    </source>
</evidence>
<evidence type="ECO:0000313" key="5">
    <source>
        <dbReference type="EMBL" id="EGV12824.1"/>
    </source>
</evidence>
<keyword evidence="2 3" id="KW-0687">Ribonucleoprotein</keyword>
<dbReference type="eggNOG" id="COG0254">
    <property type="taxonomic scope" value="Bacteria"/>
</dbReference>
<dbReference type="GO" id="GO:0006412">
    <property type="term" value="P:translation"/>
    <property type="evidence" value="ECO:0007669"/>
    <property type="project" value="UniProtKB-UniRule"/>
</dbReference>
<evidence type="ECO:0000256" key="3">
    <source>
        <dbReference type="HAMAP-Rule" id="MF_00502"/>
    </source>
</evidence>
<protein>
    <recommendedName>
        <fullName evidence="3">Large ribosomal subunit protein bL31B</fullName>
    </recommendedName>
</protein>
<dbReference type="PANTHER" id="PTHR33280:SF1">
    <property type="entry name" value="LARGE RIBOSOMAL SUBUNIT PROTEIN BL31C"/>
    <property type="match status" value="1"/>
</dbReference>
<dbReference type="InterPro" id="IPR027493">
    <property type="entry name" value="Ribosomal_bL31_B"/>
</dbReference>
<dbReference type="NCBIfam" id="TIGR00105">
    <property type="entry name" value="L31"/>
    <property type="match status" value="1"/>
</dbReference>